<feature type="transmembrane region" description="Helical" evidence="6">
    <location>
        <begin position="298"/>
        <end position="317"/>
    </location>
</feature>
<evidence type="ECO:0000256" key="1">
    <source>
        <dbReference type="ARBA" id="ARBA00004651"/>
    </source>
</evidence>
<dbReference type="PANTHER" id="PTHR30482:SF17">
    <property type="entry name" value="ABC TRANSPORTER ATP-BINDING PROTEIN"/>
    <property type="match status" value="1"/>
</dbReference>
<sequence>MSPKSFQTASFIGVSAVGVAAMFLMPVLLDSFSLLQCTLFIAVAILAVSQAFLWGYVGILSFGQSAFFGLGGYAYAVGVINLGDSTGAIALSIIIPAAFAALLGYFMFYGRISDAYVGVITLTVTTILYALSNSTSGSQYRIGQAELGGFNGIPAIAPFNLPGQPDQWLDEAGTWYVSMGALLLVYILLRGLLATWFGRVIIAVRENETRAMLVGYDVRFYKLIGFAISGGIAGLGGCIYAAWGSFINPSVFALSMSAQAIVSVLVGGVGSLIGPILGAVLIQALINESGTQALIDPSLGLGIILVVFVVFVPQGLLPSISALARRLKPKRSTEQSAAGAALETTP</sequence>
<feature type="transmembrane region" description="Helical" evidence="6">
    <location>
        <begin position="115"/>
        <end position="132"/>
    </location>
</feature>
<evidence type="ECO:0000313" key="7">
    <source>
        <dbReference type="EMBL" id="WLS01446.1"/>
    </source>
</evidence>
<geneLocation type="plasmid" evidence="7 8">
    <name>unnamed7</name>
</geneLocation>
<feature type="transmembrane region" description="Helical" evidence="6">
    <location>
        <begin position="66"/>
        <end position="83"/>
    </location>
</feature>
<dbReference type="Proteomes" id="UP001234585">
    <property type="component" value="Plasmid unnamed7"/>
</dbReference>
<dbReference type="GO" id="GO:0005886">
    <property type="term" value="C:plasma membrane"/>
    <property type="evidence" value="ECO:0007669"/>
    <property type="project" value="UniProtKB-SubCell"/>
</dbReference>
<dbReference type="Pfam" id="PF02653">
    <property type="entry name" value="BPD_transp_2"/>
    <property type="match status" value="1"/>
</dbReference>
<dbReference type="AlphaFoldDB" id="A0AA50CRJ4"/>
<keyword evidence="4 6" id="KW-1133">Transmembrane helix</keyword>
<evidence type="ECO:0000256" key="2">
    <source>
        <dbReference type="ARBA" id="ARBA00022475"/>
    </source>
</evidence>
<feature type="transmembrane region" description="Helical" evidence="6">
    <location>
        <begin position="33"/>
        <end position="54"/>
    </location>
</feature>
<dbReference type="PANTHER" id="PTHR30482">
    <property type="entry name" value="HIGH-AFFINITY BRANCHED-CHAIN AMINO ACID TRANSPORT SYSTEM PERMEASE"/>
    <property type="match status" value="1"/>
</dbReference>
<accession>A0AA50CRJ4</accession>
<evidence type="ECO:0000313" key="8">
    <source>
        <dbReference type="Proteomes" id="UP001234585"/>
    </source>
</evidence>
<feature type="transmembrane region" description="Helical" evidence="6">
    <location>
        <begin position="9"/>
        <end position="27"/>
    </location>
</feature>
<name>A0AA50CRJ4_9HYPH</name>
<feature type="transmembrane region" description="Helical" evidence="6">
    <location>
        <begin position="263"/>
        <end position="286"/>
    </location>
</feature>
<keyword evidence="7" id="KW-0614">Plasmid</keyword>
<feature type="transmembrane region" description="Helical" evidence="6">
    <location>
        <begin position="89"/>
        <end position="108"/>
    </location>
</feature>
<keyword evidence="5 6" id="KW-0472">Membrane</keyword>
<evidence type="ECO:0000256" key="5">
    <source>
        <dbReference type="ARBA" id="ARBA00023136"/>
    </source>
</evidence>
<reference evidence="7 8" key="1">
    <citation type="submission" date="2023-08" db="EMBL/GenBank/DDBJ databases">
        <title>Pathogen: clinical or host-associated sample.</title>
        <authorList>
            <person name="Hergert J."/>
            <person name="Casey R."/>
            <person name="Wagner J."/>
            <person name="Young E.L."/>
            <person name="Oakeson K.F."/>
        </authorList>
    </citation>
    <scope>NUCLEOTIDE SEQUENCE [LARGE SCALE GENOMIC DNA]</scope>
    <source>
        <strain evidence="7 8">1760953</strain>
        <plasmid evidence="7 8">unnamed7</plasmid>
    </source>
</reference>
<keyword evidence="2" id="KW-1003">Cell membrane</keyword>
<dbReference type="GO" id="GO:0015658">
    <property type="term" value="F:branched-chain amino acid transmembrane transporter activity"/>
    <property type="evidence" value="ECO:0007669"/>
    <property type="project" value="InterPro"/>
</dbReference>
<protein>
    <submittedName>
        <fullName evidence="7">Branched-chain amino acid ABC transporter permease</fullName>
    </submittedName>
</protein>
<dbReference type="EMBL" id="CP132309">
    <property type="protein sequence ID" value="WLS01446.1"/>
    <property type="molecule type" value="Genomic_DNA"/>
</dbReference>
<feature type="transmembrane region" description="Helical" evidence="6">
    <location>
        <begin position="175"/>
        <end position="202"/>
    </location>
</feature>
<keyword evidence="8" id="KW-1185">Reference proteome</keyword>
<feature type="transmembrane region" description="Helical" evidence="6">
    <location>
        <begin position="223"/>
        <end position="243"/>
    </location>
</feature>
<evidence type="ECO:0000256" key="6">
    <source>
        <dbReference type="SAM" id="Phobius"/>
    </source>
</evidence>
<gene>
    <name evidence="7" type="ORF">Q9313_28455</name>
</gene>
<keyword evidence="3 6" id="KW-0812">Transmembrane</keyword>
<dbReference type="InterPro" id="IPR001851">
    <property type="entry name" value="ABC_transp_permease"/>
</dbReference>
<dbReference type="InterPro" id="IPR043428">
    <property type="entry name" value="LivM-like"/>
</dbReference>
<dbReference type="CDD" id="cd06581">
    <property type="entry name" value="TM_PBP1_LivM_like"/>
    <property type="match status" value="1"/>
</dbReference>
<evidence type="ECO:0000256" key="3">
    <source>
        <dbReference type="ARBA" id="ARBA00022692"/>
    </source>
</evidence>
<proteinExistence type="predicted"/>
<evidence type="ECO:0000256" key="4">
    <source>
        <dbReference type="ARBA" id="ARBA00022989"/>
    </source>
</evidence>
<organism evidence="7 8">
    <name type="scientific">Shinella sumterensis</name>
    <dbReference type="NCBI Taxonomy" id="1967501"/>
    <lineage>
        <taxon>Bacteria</taxon>
        <taxon>Pseudomonadati</taxon>
        <taxon>Pseudomonadota</taxon>
        <taxon>Alphaproteobacteria</taxon>
        <taxon>Hyphomicrobiales</taxon>
        <taxon>Rhizobiaceae</taxon>
        <taxon>Shinella</taxon>
    </lineage>
</organism>
<comment type="subcellular location">
    <subcellularLocation>
        <location evidence="1">Cell membrane</location>
        <topology evidence="1">Multi-pass membrane protein</topology>
    </subcellularLocation>
</comment>
<dbReference type="RefSeq" id="WP_306041956.1">
    <property type="nucleotide sequence ID" value="NZ_CP132309.1"/>
</dbReference>